<dbReference type="AlphaFoldDB" id="A0A542YRT4"/>
<dbReference type="PANTHER" id="PTHR34215">
    <property type="entry name" value="BLL0784 PROTEIN"/>
    <property type="match status" value="1"/>
</dbReference>
<sequence length="88" mass="9813">MRTCVGCRRRDVQAAVLRVVATTAPTGPEPGWRVQPDPGRRLPGRGAYVHPTPDCVHRAIQRMAFGRALRQEGRPDTTALEEWVARRA</sequence>
<dbReference type="InterPro" id="IPR035931">
    <property type="entry name" value="YlxR-like_sf"/>
</dbReference>
<dbReference type="SUPFAM" id="SSF64376">
    <property type="entry name" value="YlxR-like"/>
    <property type="match status" value="1"/>
</dbReference>
<dbReference type="RefSeq" id="WP_211350586.1">
    <property type="nucleotide sequence ID" value="NZ_BAAAIK010000002.1"/>
</dbReference>
<evidence type="ECO:0000313" key="3">
    <source>
        <dbReference type="EMBL" id="TQL50812.1"/>
    </source>
</evidence>
<evidence type="ECO:0000313" key="4">
    <source>
        <dbReference type="Proteomes" id="UP000319516"/>
    </source>
</evidence>
<reference evidence="3 4" key="1">
    <citation type="submission" date="2019-06" db="EMBL/GenBank/DDBJ databases">
        <title>Sequencing the genomes of 1000 actinobacteria strains.</title>
        <authorList>
            <person name="Klenk H.-P."/>
        </authorList>
    </citation>
    <scope>NUCLEOTIDE SEQUENCE [LARGE SCALE GENOMIC DNA]</scope>
    <source>
        <strain evidence="3 4">DSM 12335</strain>
    </source>
</reference>
<feature type="region of interest" description="Disordered" evidence="1">
    <location>
        <begin position="26"/>
        <end position="49"/>
    </location>
</feature>
<dbReference type="InterPro" id="IPR007393">
    <property type="entry name" value="YlxR_dom"/>
</dbReference>
<name>A0A542YRT4_9MICO</name>
<proteinExistence type="predicted"/>
<dbReference type="Gene3D" id="3.30.1230.10">
    <property type="entry name" value="YlxR-like"/>
    <property type="match status" value="1"/>
</dbReference>
<keyword evidence="4" id="KW-1185">Reference proteome</keyword>
<dbReference type="Pfam" id="PF04296">
    <property type="entry name" value="YlxR"/>
    <property type="match status" value="1"/>
</dbReference>
<evidence type="ECO:0000259" key="2">
    <source>
        <dbReference type="Pfam" id="PF04296"/>
    </source>
</evidence>
<protein>
    <recommendedName>
        <fullName evidence="2">YlxR domain-containing protein</fullName>
    </recommendedName>
</protein>
<gene>
    <name evidence="3" type="ORF">FB467_1931</name>
</gene>
<evidence type="ECO:0000256" key="1">
    <source>
        <dbReference type="SAM" id="MobiDB-lite"/>
    </source>
</evidence>
<dbReference type="InterPro" id="IPR037465">
    <property type="entry name" value="YlxR"/>
</dbReference>
<dbReference type="PANTHER" id="PTHR34215:SF1">
    <property type="entry name" value="YLXR DOMAIN-CONTAINING PROTEIN"/>
    <property type="match status" value="1"/>
</dbReference>
<dbReference type="Proteomes" id="UP000319516">
    <property type="component" value="Unassembled WGS sequence"/>
</dbReference>
<comment type="caution">
    <text evidence="3">The sequence shown here is derived from an EMBL/GenBank/DDBJ whole genome shotgun (WGS) entry which is preliminary data.</text>
</comment>
<accession>A0A542YRT4</accession>
<feature type="domain" description="YlxR" evidence="2">
    <location>
        <begin position="2"/>
        <end position="74"/>
    </location>
</feature>
<dbReference type="EMBL" id="VFOP01000001">
    <property type="protein sequence ID" value="TQL50812.1"/>
    <property type="molecule type" value="Genomic_DNA"/>
</dbReference>
<organism evidence="3 4">
    <name type="scientific">Ornithinicoccus hortensis</name>
    <dbReference type="NCBI Taxonomy" id="82346"/>
    <lineage>
        <taxon>Bacteria</taxon>
        <taxon>Bacillati</taxon>
        <taxon>Actinomycetota</taxon>
        <taxon>Actinomycetes</taxon>
        <taxon>Micrococcales</taxon>
        <taxon>Intrasporangiaceae</taxon>
        <taxon>Ornithinicoccus</taxon>
    </lineage>
</organism>